<proteinExistence type="predicted"/>
<evidence type="ECO:0000259" key="1">
    <source>
        <dbReference type="Pfam" id="PF20209"/>
    </source>
</evidence>
<reference evidence="3" key="1">
    <citation type="submission" date="2016-11" db="UniProtKB">
        <authorList>
            <consortium name="WormBaseParasite"/>
        </authorList>
    </citation>
    <scope>IDENTIFICATION</scope>
</reference>
<sequence>MFAVVNGNVVDEVPPELRDLNWIEECLIQLIRPIQNIKHLTDMGGRTTAVKSTKGIMVKLPVPVESTIEHVAETRLPSARGLTILVRTGFERRLVSLEKVLRALRWLKTNNVHYRYVSVAPLL</sequence>
<feature type="domain" description="DUF6570" evidence="1">
    <location>
        <begin position="2"/>
        <end position="119"/>
    </location>
</feature>
<dbReference type="WBParaSite" id="L893_g10786.t1">
    <property type="protein sequence ID" value="L893_g10786.t1"/>
    <property type="gene ID" value="L893_g10786"/>
</dbReference>
<evidence type="ECO:0000313" key="2">
    <source>
        <dbReference type="Proteomes" id="UP000095287"/>
    </source>
</evidence>
<protein>
    <submittedName>
        <fullName evidence="3">DUF6570 domain-containing protein</fullName>
    </submittedName>
</protein>
<dbReference type="InterPro" id="IPR046700">
    <property type="entry name" value="DUF6570"/>
</dbReference>
<dbReference type="Proteomes" id="UP000095287">
    <property type="component" value="Unplaced"/>
</dbReference>
<dbReference type="Pfam" id="PF20209">
    <property type="entry name" value="DUF6570"/>
    <property type="match status" value="1"/>
</dbReference>
<name>A0A1I7XY53_9BILA</name>
<dbReference type="AlphaFoldDB" id="A0A1I7XY53"/>
<accession>A0A1I7XY53</accession>
<keyword evidence="2" id="KW-1185">Reference proteome</keyword>
<organism evidence="2 3">
    <name type="scientific">Steinernema glaseri</name>
    <dbReference type="NCBI Taxonomy" id="37863"/>
    <lineage>
        <taxon>Eukaryota</taxon>
        <taxon>Metazoa</taxon>
        <taxon>Ecdysozoa</taxon>
        <taxon>Nematoda</taxon>
        <taxon>Chromadorea</taxon>
        <taxon>Rhabditida</taxon>
        <taxon>Tylenchina</taxon>
        <taxon>Panagrolaimomorpha</taxon>
        <taxon>Strongyloidoidea</taxon>
        <taxon>Steinernematidae</taxon>
        <taxon>Steinernema</taxon>
    </lineage>
</organism>
<evidence type="ECO:0000313" key="3">
    <source>
        <dbReference type="WBParaSite" id="L893_g10786.t1"/>
    </source>
</evidence>